<evidence type="ECO:0000259" key="2">
    <source>
        <dbReference type="PROSITE" id="PS00036"/>
    </source>
</evidence>
<evidence type="ECO:0000313" key="3">
    <source>
        <dbReference type="EMBL" id="CAE6426639.1"/>
    </source>
</evidence>
<proteinExistence type="predicted"/>
<protein>
    <recommendedName>
        <fullName evidence="2">BZIP domain-containing protein</fullName>
    </recommendedName>
</protein>
<name>A0A8H2XH76_9AGAM</name>
<gene>
    <name evidence="3" type="ORF">RDB_LOCUS29510</name>
</gene>
<accession>A0A8H2XH76</accession>
<dbReference type="InterPro" id="IPR004827">
    <property type="entry name" value="bZIP"/>
</dbReference>
<comment type="caution">
    <text evidence="3">The sequence shown here is derived from an EMBL/GenBank/DDBJ whole genome shotgun (WGS) entry which is preliminary data.</text>
</comment>
<dbReference type="PROSITE" id="PS00036">
    <property type="entry name" value="BZIP_BASIC"/>
    <property type="match status" value="1"/>
</dbReference>
<feature type="compositionally biased region" description="Basic and acidic residues" evidence="1">
    <location>
        <begin position="271"/>
        <end position="284"/>
    </location>
</feature>
<organism evidence="3 4">
    <name type="scientific">Rhizoctonia solani</name>
    <dbReference type="NCBI Taxonomy" id="456999"/>
    <lineage>
        <taxon>Eukaryota</taxon>
        <taxon>Fungi</taxon>
        <taxon>Dikarya</taxon>
        <taxon>Basidiomycota</taxon>
        <taxon>Agaricomycotina</taxon>
        <taxon>Agaricomycetes</taxon>
        <taxon>Cantharellales</taxon>
        <taxon>Ceratobasidiaceae</taxon>
        <taxon>Rhizoctonia</taxon>
    </lineage>
</organism>
<sequence>MSTGGKRSPPRNTNMMSQSHDSDEEMVTPPGSVKEIRSLSRNAQAQARLRARRKAYVESLEANVKRLQTIVDAIALNPNRAHVSAKAGTSSPHLPSPFDASPEASSPDASIGLQQAPDDLIHQLQTDNSRLRRERDALQVQIDALIGYISRGYNISPNSTSGGEETRKTALSFEHGLSPSPGSDAEIESHVPITASPLIRQDAYTQDEFDQLLSFNDPNLAFMRYLNLQPAGSSGLQVSHPNTSGQSSPATFDSLSAPSAEPTTNFIQGTHEMRSDLMFRGAEP</sequence>
<dbReference type="CDD" id="cd14686">
    <property type="entry name" value="bZIP"/>
    <property type="match status" value="1"/>
</dbReference>
<feature type="compositionally biased region" description="Low complexity" evidence="1">
    <location>
        <begin position="96"/>
        <end position="110"/>
    </location>
</feature>
<dbReference type="AlphaFoldDB" id="A0A8H2XH76"/>
<dbReference type="Gene3D" id="1.20.5.170">
    <property type="match status" value="1"/>
</dbReference>
<evidence type="ECO:0000256" key="1">
    <source>
        <dbReference type="SAM" id="MobiDB-lite"/>
    </source>
</evidence>
<dbReference type="Proteomes" id="UP000663888">
    <property type="component" value="Unassembled WGS sequence"/>
</dbReference>
<reference evidence="3" key="1">
    <citation type="submission" date="2021-01" db="EMBL/GenBank/DDBJ databases">
        <authorList>
            <person name="Kaushik A."/>
        </authorList>
    </citation>
    <scope>NUCLEOTIDE SEQUENCE</scope>
    <source>
        <strain evidence="3">AG4-R118</strain>
    </source>
</reference>
<feature type="region of interest" description="Disordered" evidence="1">
    <location>
        <begin position="1"/>
        <end position="43"/>
    </location>
</feature>
<feature type="domain" description="BZIP" evidence="2">
    <location>
        <begin position="37"/>
        <end position="52"/>
    </location>
</feature>
<feature type="region of interest" description="Disordered" evidence="1">
    <location>
        <begin position="233"/>
        <end position="284"/>
    </location>
</feature>
<dbReference type="GO" id="GO:0003700">
    <property type="term" value="F:DNA-binding transcription factor activity"/>
    <property type="evidence" value="ECO:0007669"/>
    <property type="project" value="InterPro"/>
</dbReference>
<feature type="region of interest" description="Disordered" evidence="1">
    <location>
        <begin position="84"/>
        <end position="112"/>
    </location>
</feature>
<dbReference type="EMBL" id="CAJMWX010000749">
    <property type="protein sequence ID" value="CAE6426639.1"/>
    <property type="molecule type" value="Genomic_DNA"/>
</dbReference>
<evidence type="ECO:0000313" key="4">
    <source>
        <dbReference type="Proteomes" id="UP000663888"/>
    </source>
</evidence>
<feature type="compositionally biased region" description="Polar residues" evidence="1">
    <location>
        <begin position="1"/>
        <end position="19"/>
    </location>
</feature>
<feature type="compositionally biased region" description="Polar residues" evidence="1">
    <location>
        <begin position="233"/>
        <end position="268"/>
    </location>
</feature>